<feature type="region of interest" description="Disordered" evidence="2">
    <location>
        <begin position="1"/>
        <end position="34"/>
    </location>
</feature>
<proteinExistence type="predicted"/>
<evidence type="ECO:0000259" key="3">
    <source>
        <dbReference type="Pfam" id="PF14529"/>
    </source>
</evidence>
<reference evidence="4 5" key="1">
    <citation type="journal article" date="2020" name="Cell">
        <title>Large-Scale Comparative Analyses of Tick Genomes Elucidate Their Genetic Diversity and Vector Capacities.</title>
        <authorList>
            <consortium name="Tick Genome and Microbiome Consortium (TIGMIC)"/>
            <person name="Jia N."/>
            <person name="Wang J."/>
            <person name="Shi W."/>
            <person name="Du L."/>
            <person name="Sun Y."/>
            <person name="Zhan W."/>
            <person name="Jiang J.F."/>
            <person name="Wang Q."/>
            <person name="Zhang B."/>
            <person name="Ji P."/>
            <person name="Bell-Sakyi L."/>
            <person name="Cui X.M."/>
            <person name="Yuan T.T."/>
            <person name="Jiang B.G."/>
            <person name="Yang W.F."/>
            <person name="Lam T.T."/>
            <person name="Chang Q.C."/>
            <person name="Ding S.J."/>
            <person name="Wang X.J."/>
            <person name="Zhu J.G."/>
            <person name="Ruan X.D."/>
            <person name="Zhao L."/>
            <person name="Wei J.T."/>
            <person name="Ye R.Z."/>
            <person name="Que T.C."/>
            <person name="Du C.H."/>
            <person name="Zhou Y.H."/>
            <person name="Cheng J.X."/>
            <person name="Dai P.F."/>
            <person name="Guo W.B."/>
            <person name="Han X.H."/>
            <person name="Huang E.J."/>
            <person name="Li L.F."/>
            <person name="Wei W."/>
            <person name="Gao Y.C."/>
            <person name="Liu J.Z."/>
            <person name="Shao H.Z."/>
            <person name="Wang X."/>
            <person name="Wang C.C."/>
            <person name="Yang T.C."/>
            <person name="Huo Q.B."/>
            <person name="Li W."/>
            <person name="Chen H.Y."/>
            <person name="Chen S.E."/>
            <person name="Zhou L.G."/>
            <person name="Ni X.B."/>
            <person name="Tian J.H."/>
            <person name="Sheng Y."/>
            <person name="Liu T."/>
            <person name="Pan Y.S."/>
            <person name="Xia L.Y."/>
            <person name="Li J."/>
            <person name="Zhao F."/>
            <person name="Cao W.C."/>
        </authorList>
    </citation>
    <scope>NUCLEOTIDE SEQUENCE [LARGE SCALE GENOMIC DNA]</scope>
    <source>
        <strain evidence="4">HaeL-2018</strain>
    </source>
</reference>
<dbReference type="Pfam" id="PF14529">
    <property type="entry name" value="Exo_endo_phos_2"/>
    <property type="match status" value="1"/>
</dbReference>
<dbReference type="Gene3D" id="3.60.10.10">
    <property type="entry name" value="Endonuclease/exonuclease/phosphatase"/>
    <property type="match status" value="1"/>
</dbReference>
<sequence length="488" mass="53481">MDLTQPPGDDATTQSSENAWTTVGSARKPASTARSRTELITVGIQLPPGTLTPKLPLYDLLTAIGSAAQLSSKTSEEITRQAKPTQSLVLNLSHAPAVSLWDTGLTSARSIVHRPSAAVVLPLYHLTLAPTYALSPALRRVTQDTPCLPSSKPASDSPVTSQTGSYAAKLKGPSVPPPASSNATPSPSLNEENLHSFDLRLAMLDRQLREQQRVSQELQQQIQSLTETLQATTTCLTSQLAQLNQHLATFTTTPSATQLMPLADLVESTSTAQHTRLVQLQTSTLKPGRLLHCLVQERHLTLLNTPGSPTRAGTTSQRPTTPDLTFSRGPLSVQWRVTTENLLSDHFLIHLSISVSHIPRRRLVTHIDWDAFRTALASHSFESYENWTSGIAAALSSSSRRARIRHPIQDPDPHFLRLWRRRKRLQRSFRSQPQNTQLASRIAALRDEIVAHCASLEHSRWSALCDNLDSALHSRSTCLSLSPAPSYS</sequence>
<feature type="compositionally biased region" description="Polar residues" evidence="2">
    <location>
        <begin position="304"/>
        <end position="324"/>
    </location>
</feature>
<dbReference type="InterPro" id="IPR005135">
    <property type="entry name" value="Endo/exonuclease/phosphatase"/>
</dbReference>
<dbReference type="OrthoDB" id="5419617at2759"/>
<keyword evidence="5" id="KW-1185">Reference proteome</keyword>
<dbReference type="AlphaFoldDB" id="A0A9J6FWH0"/>
<name>A0A9J6FWH0_HAELO</name>
<dbReference type="InterPro" id="IPR036691">
    <property type="entry name" value="Endo/exonu/phosph_ase_sf"/>
</dbReference>
<dbReference type="GO" id="GO:0003824">
    <property type="term" value="F:catalytic activity"/>
    <property type="evidence" value="ECO:0007669"/>
    <property type="project" value="InterPro"/>
</dbReference>
<feature type="region of interest" description="Disordered" evidence="2">
    <location>
        <begin position="304"/>
        <end position="325"/>
    </location>
</feature>
<dbReference type="VEuPathDB" id="VectorBase:HLOH_058183"/>
<feature type="compositionally biased region" description="Polar residues" evidence="2">
    <location>
        <begin position="11"/>
        <end position="24"/>
    </location>
</feature>
<evidence type="ECO:0000256" key="2">
    <source>
        <dbReference type="SAM" id="MobiDB-lite"/>
    </source>
</evidence>
<gene>
    <name evidence="4" type="ORF">HPB48_009981</name>
</gene>
<feature type="domain" description="Endonuclease/exonuclease/phosphatase" evidence="3">
    <location>
        <begin position="283"/>
        <end position="349"/>
    </location>
</feature>
<evidence type="ECO:0000313" key="5">
    <source>
        <dbReference type="Proteomes" id="UP000821853"/>
    </source>
</evidence>
<feature type="region of interest" description="Disordered" evidence="2">
    <location>
        <begin position="143"/>
        <end position="191"/>
    </location>
</feature>
<dbReference type="SUPFAM" id="SSF56219">
    <property type="entry name" value="DNase I-like"/>
    <property type="match status" value="1"/>
</dbReference>
<feature type="compositionally biased region" description="Polar residues" evidence="2">
    <location>
        <begin position="152"/>
        <end position="165"/>
    </location>
</feature>
<keyword evidence="1" id="KW-0175">Coiled coil</keyword>
<dbReference type="Proteomes" id="UP000821853">
    <property type="component" value="Chromosome 2"/>
</dbReference>
<evidence type="ECO:0000256" key="1">
    <source>
        <dbReference type="SAM" id="Coils"/>
    </source>
</evidence>
<evidence type="ECO:0000313" key="4">
    <source>
        <dbReference type="EMBL" id="KAH9367610.1"/>
    </source>
</evidence>
<protein>
    <recommendedName>
        <fullName evidence="3">Endonuclease/exonuclease/phosphatase domain-containing protein</fullName>
    </recommendedName>
</protein>
<comment type="caution">
    <text evidence="4">The sequence shown here is derived from an EMBL/GenBank/DDBJ whole genome shotgun (WGS) entry which is preliminary data.</text>
</comment>
<organism evidence="4 5">
    <name type="scientific">Haemaphysalis longicornis</name>
    <name type="common">Bush tick</name>
    <dbReference type="NCBI Taxonomy" id="44386"/>
    <lineage>
        <taxon>Eukaryota</taxon>
        <taxon>Metazoa</taxon>
        <taxon>Ecdysozoa</taxon>
        <taxon>Arthropoda</taxon>
        <taxon>Chelicerata</taxon>
        <taxon>Arachnida</taxon>
        <taxon>Acari</taxon>
        <taxon>Parasitiformes</taxon>
        <taxon>Ixodida</taxon>
        <taxon>Ixodoidea</taxon>
        <taxon>Ixodidae</taxon>
        <taxon>Haemaphysalinae</taxon>
        <taxon>Haemaphysalis</taxon>
    </lineage>
</organism>
<feature type="coiled-coil region" evidence="1">
    <location>
        <begin position="201"/>
        <end position="228"/>
    </location>
</feature>
<accession>A0A9J6FWH0</accession>
<dbReference type="EMBL" id="JABSTR010000004">
    <property type="protein sequence ID" value="KAH9367610.1"/>
    <property type="molecule type" value="Genomic_DNA"/>
</dbReference>